<dbReference type="InterPro" id="IPR000068">
    <property type="entry name" value="GPCR_3_Ca_sens_rcpt-rel"/>
</dbReference>
<dbReference type="InterPro" id="IPR000337">
    <property type="entry name" value="GPCR_3"/>
</dbReference>
<evidence type="ECO:0000256" key="4">
    <source>
        <dbReference type="ARBA" id="ARBA00022729"/>
    </source>
</evidence>
<keyword evidence="5 11" id="KW-1133">Transmembrane helix</keyword>
<dbReference type="PRINTS" id="PR01535">
    <property type="entry name" value="VOMERONASL2R"/>
</dbReference>
<keyword evidence="4" id="KW-0732">Signal</keyword>
<dbReference type="PROSITE" id="PS00981">
    <property type="entry name" value="G_PROTEIN_RECEP_F3_3"/>
    <property type="match status" value="2"/>
</dbReference>
<evidence type="ECO:0000256" key="9">
    <source>
        <dbReference type="ARBA" id="ARBA00023180"/>
    </source>
</evidence>
<dbReference type="Pfam" id="PF00003">
    <property type="entry name" value="7tm_3"/>
    <property type="match status" value="2"/>
</dbReference>
<feature type="transmembrane region" description="Helical" evidence="11">
    <location>
        <begin position="498"/>
        <end position="520"/>
    </location>
</feature>
<dbReference type="InterPro" id="IPR017978">
    <property type="entry name" value="GPCR_3_C"/>
</dbReference>
<evidence type="ECO:0000256" key="11">
    <source>
        <dbReference type="SAM" id="Phobius"/>
    </source>
</evidence>
<feature type="transmembrane region" description="Helical" evidence="11">
    <location>
        <begin position="652"/>
        <end position="677"/>
    </location>
</feature>
<evidence type="ECO:0000256" key="8">
    <source>
        <dbReference type="ARBA" id="ARBA00023170"/>
    </source>
</evidence>
<dbReference type="PANTHER" id="PTHR24061">
    <property type="entry name" value="CALCIUM-SENSING RECEPTOR-RELATED"/>
    <property type="match status" value="1"/>
</dbReference>
<feature type="transmembrane region" description="Helical" evidence="11">
    <location>
        <begin position="565"/>
        <end position="589"/>
    </location>
</feature>
<feature type="transmembrane region" description="Helical" evidence="11">
    <location>
        <begin position="1475"/>
        <end position="1495"/>
    </location>
</feature>
<dbReference type="Gene3D" id="2.10.50.30">
    <property type="entry name" value="GPCR, family 3, nine cysteines domain"/>
    <property type="match status" value="2"/>
</dbReference>
<dbReference type="InterPro" id="IPR017979">
    <property type="entry name" value="GPCR_3_CS"/>
</dbReference>
<dbReference type="GeneID" id="132710332"/>
<feature type="domain" description="G-protein coupled receptors family 3 profile" evidence="12">
    <location>
        <begin position="1281"/>
        <end position="1545"/>
    </location>
</feature>
<dbReference type="SUPFAM" id="SSF53822">
    <property type="entry name" value="Periplasmic binding protein-like I"/>
    <property type="match status" value="2"/>
</dbReference>
<keyword evidence="7 11" id="KW-0472">Membrane</keyword>
<evidence type="ECO:0000256" key="1">
    <source>
        <dbReference type="ARBA" id="ARBA00004651"/>
    </source>
</evidence>
<evidence type="ECO:0000256" key="5">
    <source>
        <dbReference type="ARBA" id="ARBA00022989"/>
    </source>
</evidence>
<feature type="transmembrane region" description="Helical" evidence="11">
    <location>
        <begin position="1438"/>
        <end position="1463"/>
    </location>
</feature>
<dbReference type="RefSeq" id="XP_060542304.1">
    <property type="nucleotide sequence ID" value="XM_060686321.1"/>
</dbReference>
<dbReference type="CDD" id="cd15283">
    <property type="entry name" value="7tmC_V2R_pheromone"/>
    <property type="match status" value="1"/>
</dbReference>
<dbReference type="Gene3D" id="3.40.50.2300">
    <property type="match status" value="4"/>
</dbReference>
<evidence type="ECO:0000256" key="2">
    <source>
        <dbReference type="ARBA" id="ARBA00022475"/>
    </source>
</evidence>
<keyword evidence="2" id="KW-1003">Cell membrane</keyword>
<feature type="transmembrane region" description="Helical" evidence="11">
    <location>
        <begin position="1318"/>
        <end position="1339"/>
    </location>
</feature>
<dbReference type="InterPro" id="IPR001828">
    <property type="entry name" value="ANF_lig-bd_rcpt"/>
</dbReference>
<evidence type="ECO:0000313" key="13">
    <source>
        <dbReference type="Proteomes" id="UP001652622"/>
    </source>
</evidence>
<feature type="transmembrane region" description="Helical" evidence="11">
    <location>
        <begin position="715"/>
        <end position="735"/>
    </location>
</feature>
<dbReference type="Proteomes" id="UP001652622">
    <property type="component" value="Unplaced"/>
</dbReference>
<feature type="transmembrane region" description="Helical" evidence="11">
    <location>
        <begin position="532"/>
        <end position="553"/>
    </location>
</feature>
<keyword evidence="3 11" id="KW-0812">Transmembrane</keyword>
<dbReference type="Pfam" id="PF01094">
    <property type="entry name" value="ANF_receptor"/>
    <property type="match status" value="2"/>
</dbReference>
<comment type="subcellular location">
    <subcellularLocation>
        <location evidence="1">Cell membrane</location>
        <topology evidence="1">Multi-pass membrane protein</topology>
    </subcellularLocation>
</comment>
<feature type="transmembrane region" description="Helical" evidence="11">
    <location>
        <begin position="1507"/>
        <end position="1530"/>
    </location>
</feature>
<proteinExistence type="predicted"/>
<keyword evidence="13" id="KW-1185">Reference proteome</keyword>
<keyword evidence="10" id="KW-0807">Transducer</keyword>
<gene>
    <name evidence="14" type="primary">LOC132710332</name>
</gene>
<dbReference type="InterPro" id="IPR004073">
    <property type="entry name" value="GPCR_3_vmron_rcpt_2"/>
</dbReference>
<keyword evidence="9" id="KW-0325">Glycoprotein</keyword>
<evidence type="ECO:0000256" key="6">
    <source>
        <dbReference type="ARBA" id="ARBA00023040"/>
    </source>
</evidence>
<accession>A0ABM3Z1P5</accession>
<evidence type="ECO:0000256" key="7">
    <source>
        <dbReference type="ARBA" id="ARBA00023136"/>
    </source>
</evidence>
<evidence type="ECO:0000313" key="14">
    <source>
        <dbReference type="RefSeq" id="XP_060542304.1"/>
    </source>
</evidence>
<keyword evidence="8" id="KW-0675">Receptor</keyword>
<evidence type="ECO:0000259" key="12">
    <source>
        <dbReference type="PROSITE" id="PS50259"/>
    </source>
</evidence>
<dbReference type="InterPro" id="IPR011500">
    <property type="entry name" value="GPCR_3_9-Cys_dom"/>
</dbReference>
<dbReference type="PANTHER" id="PTHR24061:SF599">
    <property type="entry name" value="G-PROTEIN COUPLED RECEPTORS FAMILY 3 PROFILE DOMAIN-CONTAINING PROTEIN"/>
    <property type="match status" value="1"/>
</dbReference>
<organism evidence="13 14">
    <name type="scientific">Pantherophis guttatus</name>
    <name type="common">Corn snake</name>
    <name type="synonym">Elaphe guttata</name>
    <dbReference type="NCBI Taxonomy" id="94885"/>
    <lineage>
        <taxon>Eukaryota</taxon>
        <taxon>Metazoa</taxon>
        <taxon>Chordata</taxon>
        <taxon>Craniata</taxon>
        <taxon>Vertebrata</taxon>
        <taxon>Euteleostomi</taxon>
        <taxon>Lepidosauria</taxon>
        <taxon>Squamata</taxon>
        <taxon>Bifurcata</taxon>
        <taxon>Unidentata</taxon>
        <taxon>Episquamata</taxon>
        <taxon>Toxicofera</taxon>
        <taxon>Serpentes</taxon>
        <taxon>Colubroidea</taxon>
        <taxon>Colubridae</taxon>
        <taxon>Colubrinae</taxon>
        <taxon>Pantherophis</taxon>
    </lineage>
</organism>
<dbReference type="Pfam" id="PF07562">
    <property type="entry name" value="NCD3G"/>
    <property type="match status" value="2"/>
</dbReference>
<reference evidence="14" key="1">
    <citation type="submission" date="2025-08" db="UniProtKB">
        <authorList>
            <consortium name="RefSeq"/>
        </authorList>
    </citation>
    <scope>IDENTIFICATION</scope>
    <source>
        <tissue evidence="14">Blood</tissue>
    </source>
</reference>
<feature type="transmembrane region" description="Helical" evidence="11">
    <location>
        <begin position="1351"/>
        <end position="1375"/>
    </location>
</feature>
<feature type="transmembrane region" description="Helical" evidence="11">
    <location>
        <begin position="610"/>
        <end position="632"/>
    </location>
</feature>
<protein>
    <submittedName>
        <fullName evidence="14">LOW QUALITY PROTEIN: uncharacterized protein LOC132710332</fullName>
    </submittedName>
</protein>
<dbReference type="PROSITE" id="PS50259">
    <property type="entry name" value="G_PROTEIN_RECEP_F3_4"/>
    <property type="match status" value="2"/>
</dbReference>
<sequence>MELLSSKGRLIPNYNCDIQKYPVAIIGGPDSDVCLHVAIILHIYKFPQFMYGSAPVTNKDKEAGFYHQMFPNMDLHYEGILQLLQHFKWTWIGMLSMNNHNGEKFVQNVVPMFAQNGICFDFIEKFPFASYLTDIDNMVERGMKIYHTIMKSIVNSVLVQGEIEKMIILRMFPSMLKFEDIPLPGNSKIWIMTAQMDFTSLPFQRWEDLDFLHGALSFAVHSREVLGFREFLQTIKPNLKQEDDFIRVFWEEAFGCVFSGTLVDEKTNSRMDSQSICTGDEKIETLPVSVFETDMTGHSYSIYNAVYILAQALHVAYSTTFKNRARIGIVGFTELLKLHPWKFNQIVRSISFNNTAGEALSFNQNGELEAGFDVINWVTFPNKSFLKVKVGGIGSVTSQEDILKIDEEAIVWPSRFNQIRPLSLCNNYCPMGYAKTKIEGRQFCCYDCLHCPEGKISSLIDMDDCFPCPEDQYPNKEQNSCLPKTVTFLTYEETLGSISAICSLSSSFIIVLVLGIFIKYQDTPIVKANNRNLTYILLISLLFSFLCALLFIGKPHKVTCLLRQSAFGVIFTVAVSCVLAKTIVVILAFMATQPKSTMRKWVGKRLAISIVFFCSFIQVVLCTVWLLTFPPFPDFNMHLMAEEIILECNENSFLMFYFVLGFMFLLALVSFTVAFFARKLPDSFNEAKFITFSMLIFCSVWLSFVPSYLTTGGKYMVAVEIFSIITSTFLSMLCLQGMCHHSHSKCSTTDPLPLLHKQYQSGDIHFASIISQIFLFYTMMDFKAPPSSNLFEESRLIPNYNCDIQKYPVAMIGGPDTDVCLHMAIILHIYKFSQFMYGSAPVTNKEKQAGFYHQMFPNMDLQYKGILQLLQHFKWTWIGVLSVNNHNGEKFVQNVIPIFAQNGICFDFIERFPKISYSTDILTMVKEGMQMYSIVMNSTVNAVLIQGEIDIMIILRMFPSMSKFEEIPLQLKSKIWIMTAQMDFTSLPFQRWEDLDFLHGALSFAVHSREVLGFREFLQMIKPNFKQEDDFIRVFWEEAFGCVFSGTLVDEKTNSRMDSQSICTGDEKIETLPVSVFETEMTGHSYSIYNAVYILAQALHVASSTTFKNRARIGIVGLTELLKLHPWKFNQFVRSISFNNTAGEALSFNQNGELEAGFDVINWVTFPNKSFLKVKVGGIGSVTSQEDILKIDEDTIIWPSRFNQIRPLSLCNNYCPVGYAKTKIEGRPFCCYECLHCPERKISNLIDMDDCFPCPEDQYPNKEQNSCLPKTVTFLTYEETLGSISAICSLSSSFIIVLVLGIFIKYQDTPIVKANNRNLTYILLISLLFSFLCVLLFIGKPHKVTCLLRQSAFGVIFTVAVSCVLAKTIVVILAFMATQPKSTMRKWAGKRLAISIVFFCSFIQVVLCTVWLLTFPPFPDFNMHLMAEDIVLECNENSFVMFYCVLGFMFLLALVSFTVAFFARKLPDSFNEAKFITFSMLIFCSVWLSFVPSYLTTGGKHMVAVEIFSIIASSGGLLVCIFFPKCYIIILRPELNSKQHLRQKK</sequence>
<dbReference type="InterPro" id="IPR028082">
    <property type="entry name" value="Peripla_BP_I"/>
</dbReference>
<evidence type="ECO:0000256" key="3">
    <source>
        <dbReference type="ARBA" id="ARBA00022692"/>
    </source>
</evidence>
<dbReference type="PRINTS" id="PR00248">
    <property type="entry name" value="GPCRMGR"/>
</dbReference>
<evidence type="ECO:0000256" key="10">
    <source>
        <dbReference type="ARBA" id="ARBA00023224"/>
    </source>
</evidence>
<feature type="transmembrane region" description="Helical" evidence="11">
    <location>
        <begin position="689"/>
        <end position="709"/>
    </location>
</feature>
<name>A0ABM3Z1P5_PANGU</name>
<dbReference type="InterPro" id="IPR038550">
    <property type="entry name" value="GPCR_3_9-Cys_sf"/>
</dbReference>
<feature type="domain" description="G-protein coupled receptors family 3 profile" evidence="12">
    <location>
        <begin position="495"/>
        <end position="735"/>
    </location>
</feature>
<feature type="transmembrane region" description="Helical" evidence="11">
    <location>
        <begin position="1284"/>
        <end position="1306"/>
    </location>
</feature>
<feature type="transmembrane region" description="Helical" evidence="11">
    <location>
        <begin position="1396"/>
        <end position="1418"/>
    </location>
</feature>
<keyword evidence="6" id="KW-0297">G-protein coupled receptor</keyword>